<dbReference type="RefSeq" id="WP_033889940.1">
    <property type="nucleotide sequence ID" value="NZ_JDUT01000009.1"/>
</dbReference>
<gene>
    <name evidence="2" type="ORF">BISA_1727</name>
</gene>
<feature type="transmembrane region" description="Helical" evidence="1">
    <location>
        <begin position="274"/>
        <end position="294"/>
    </location>
</feature>
<accession>A0A087DEF3</accession>
<feature type="transmembrane region" description="Helical" evidence="1">
    <location>
        <begin position="301"/>
        <end position="325"/>
    </location>
</feature>
<keyword evidence="1" id="KW-0472">Membrane</keyword>
<comment type="caution">
    <text evidence="2">The sequence shown here is derived from an EMBL/GenBank/DDBJ whole genome shotgun (WGS) entry which is preliminary data.</text>
</comment>
<protein>
    <submittedName>
        <fullName evidence="2">Uncharacterized protein</fullName>
    </submittedName>
</protein>
<keyword evidence="1" id="KW-1133">Transmembrane helix</keyword>
<dbReference type="OrthoDB" id="3242781at2"/>
<keyword evidence="1" id="KW-0812">Transmembrane</keyword>
<evidence type="ECO:0000256" key="1">
    <source>
        <dbReference type="SAM" id="Phobius"/>
    </source>
</evidence>
<name>A0A087DEF3_9BIFI</name>
<feature type="transmembrane region" description="Helical" evidence="1">
    <location>
        <begin position="539"/>
        <end position="558"/>
    </location>
</feature>
<feature type="transmembrane region" description="Helical" evidence="1">
    <location>
        <begin position="55"/>
        <end position="78"/>
    </location>
</feature>
<feature type="transmembrane region" description="Helical" evidence="1">
    <location>
        <begin position="20"/>
        <end position="43"/>
    </location>
</feature>
<organism evidence="2 3">
    <name type="scientific">Bifidobacterium saguini DSM 23967</name>
    <dbReference type="NCBI Taxonomy" id="1437607"/>
    <lineage>
        <taxon>Bacteria</taxon>
        <taxon>Bacillati</taxon>
        <taxon>Actinomycetota</taxon>
        <taxon>Actinomycetes</taxon>
        <taxon>Bifidobacteriales</taxon>
        <taxon>Bifidobacteriaceae</taxon>
        <taxon>Bifidobacterium</taxon>
    </lineage>
</organism>
<feature type="transmembrane region" description="Helical" evidence="1">
    <location>
        <begin position="564"/>
        <end position="581"/>
    </location>
</feature>
<dbReference type="InterPro" id="IPR046062">
    <property type="entry name" value="DUF6020"/>
</dbReference>
<dbReference type="STRING" id="1437607.BISA_1727"/>
<evidence type="ECO:0000313" key="3">
    <source>
        <dbReference type="Proteomes" id="UP000029066"/>
    </source>
</evidence>
<feature type="transmembrane region" description="Helical" evidence="1">
    <location>
        <begin position="149"/>
        <end position="170"/>
    </location>
</feature>
<dbReference type="Pfam" id="PF19484">
    <property type="entry name" value="DUF6020"/>
    <property type="match status" value="1"/>
</dbReference>
<dbReference type="EMBL" id="JGZN01000004">
    <property type="protein sequence ID" value="KFI93903.1"/>
    <property type="molecule type" value="Genomic_DNA"/>
</dbReference>
<feature type="transmembrane region" description="Helical" evidence="1">
    <location>
        <begin position="511"/>
        <end position="532"/>
    </location>
</feature>
<dbReference type="AlphaFoldDB" id="A0A087DEF3"/>
<dbReference type="Proteomes" id="UP000029066">
    <property type="component" value="Unassembled WGS sequence"/>
</dbReference>
<reference evidence="2 3" key="1">
    <citation type="submission" date="2014-03" db="EMBL/GenBank/DDBJ databases">
        <title>Genomics of Bifidobacteria.</title>
        <authorList>
            <person name="Ventura M."/>
            <person name="Milani C."/>
            <person name="Lugli G.A."/>
        </authorList>
    </citation>
    <scope>NUCLEOTIDE SEQUENCE [LARGE SCALE GENOMIC DNA]</scope>
    <source>
        <strain evidence="2 3">DSM 23967</strain>
    </source>
</reference>
<feature type="transmembrane region" description="Helical" evidence="1">
    <location>
        <begin position="234"/>
        <end position="254"/>
    </location>
</feature>
<evidence type="ECO:0000313" key="2">
    <source>
        <dbReference type="EMBL" id="KFI93903.1"/>
    </source>
</evidence>
<feature type="transmembrane region" description="Helical" evidence="1">
    <location>
        <begin position="107"/>
        <end position="129"/>
    </location>
</feature>
<proteinExistence type="predicted"/>
<feature type="transmembrane region" description="Helical" evidence="1">
    <location>
        <begin position="202"/>
        <end position="222"/>
    </location>
</feature>
<sequence>MTAKIINGALTQLRSSLTAINIAIAVIVGFGLGTTFSVGRSFYESLGLMSFQDAWIWVRGLCYGCVIAIAIFGILCLWDWYQNRDTNCISGSKFSQRIIALAPGRRILAFGILTFILWIPAFLSFYPGNYSSDGPIQVTYLLNEGIVDLHWPAAHTLVLAGCMQIGNLLFGSYNTGVSLFCLVQAFALAFAMAFATSKALDWGAPVWITLAINGIMVLNPVLQAYAVTTAKDSLFAVFFILSVTLLIDFVKNPAQLTNIPFLTKWTLSVLGMCLMRKQGLYVVIIVVLIALPFIKQWRQRLGAVISIAMVFALSAAFSGIVANVANTRADSARETLSVPSQQIVRTYMYDYNTLTDEQIQQIGTYYDLDALEAGRTTTKPWDTTPIGKFYDTDKGAGYLAPISDPAKAALLDDAFSSNPTGYAAMYFSVMNGHLSNYVRAFLWGEIGYLYPTSSAMNRWTGLSPWNEFNRTIDAGGATNQVSDYNQTTKFPTYLAWLHAGTWDMFRGHPLLTIWVSPALPFLAMLLSLILLIKRKKNKNLIVAWAFPFLYWATLALAPVMCVRYVVPLFFALPLIVVLPILKDTK</sequence>
<feature type="transmembrane region" description="Helical" evidence="1">
    <location>
        <begin position="177"/>
        <end position="196"/>
    </location>
</feature>